<accession>A0ABQ6A492</accession>
<proteinExistence type="predicted"/>
<comment type="caution">
    <text evidence="5">The sequence shown here is derived from an EMBL/GenBank/DDBJ whole genome shotgun (WGS) entry which is preliminary data.</text>
</comment>
<reference evidence="6" key="1">
    <citation type="journal article" date="2019" name="Int. J. Syst. Evol. Microbiol.">
        <title>The Global Catalogue of Microorganisms (GCM) 10K type strain sequencing project: providing services to taxonomists for standard genome sequencing and annotation.</title>
        <authorList>
            <consortium name="The Broad Institute Genomics Platform"/>
            <consortium name="The Broad Institute Genome Sequencing Center for Infectious Disease"/>
            <person name="Wu L."/>
            <person name="Ma J."/>
        </authorList>
    </citation>
    <scope>NUCLEOTIDE SEQUENCE [LARGE SCALE GENOMIC DNA]</scope>
    <source>
        <strain evidence="6">NBRC 112502</strain>
    </source>
</reference>
<protein>
    <submittedName>
        <fullName evidence="5">GntR family transcriptional regulator</fullName>
    </submittedName>
</protein>
<organism evidence="5 6">
    <name type="scientific">Acidocella aquatica</name>
    <dbReference type="NCBI Taxonomy" id="1922313"/>
    <lineage>
        <taxon>Bacteria</taxon>
        <taxon>Pseudomonadati</taxon>
        <taxon>Pseudomonadota</taxon>
        <taxon>Alphaproteobacteria</taxon>
        <taxon>Acetobacterales</taxon>
        <taxon>Acidocellaceae</taxon>
        <taxon>Acidocella</taxon>
    </lineage>
</organism>
<evidence type="ECO:0000313" key="5">
    <source>
        <dbReference type="EMBL" id="GLR66979.1"/>
    </source>
</evidence>
<dbReference type="PANTHER" id="PTHR43537:SF49">
    <property type="entry name" value="TRANSCRIPTIONAL REGULATORY PROTEIN"/>
    <property type="match status" value="1"/>
</dbReference>
<evidence type="ECO:0000259" key="4">
    <source>
        <dbReference type="PROSITE" id="PS50949"/>
    </source>
</evidence>
<dbReference type="Proteomes" id="UP001156641">
    <property type="component" value="Unassembled WGS sequence"/>
</dbReference>
<sequence length="222" mass="24470">MKPGSNLAAVIRDTLEDEIEKGILPPGASLDERSLAERFNVSRTPVREALQQLAAIDLVKIAARNGVFVSRLTVSELRSMVELLAVLESVCAMFAARRLTDDLRTELLENMKKCEQAVAEHDYPAYRKANEAFHGAIYAASRNPYLAQIVHGIRVKTQRYRINDLKSERQVNESLAGHKRIVEAILAGADKAAYDAMLEHVPIGSTGFSEFLSTLPPGILEG</sequence>
<dbReference type="EMBL" id="BSOS01000043">
    <property type="protein sequence ID" value="GLR66979.1"/>
    <property type="molecule type" value="Genomic_DNA"/>
</dbReference>
<dbReference type="InterPro" id="IPR011711">
    <property type="entry name" value="GntR_C"/>
</dbReference>
<keyword evidence="2" id="KW-0238">DNA-binding</keyword>
<name>A0ABQ6A492_9PROT</name>
<dbReference type="SMART" id="SM00345">
    <property type="entry name" value="HTH_GNTR"/>
    <property type="match status" value="1"/>
</dbReference>
<dbReference type="SUPFAM" id="SSF48008">
    <property type="entry name" value="GntR ligand-binding domain-like"/>
    <property type="match status" value="1"/>
</dbReference>
<dbReference type="PANTHER" id="PTHR43537">
    <property type="entry name" value="TRANSCRIPTIONAL REGULATOR, GNTR FAMILY"/>
    <property type="match status" value="1"/>
</dbReference>
<dbReference type="Pfam" id="PF07729">
    <property type="entry name" value="FCD"/>
    <property type="match status" value="1"/>
</dbReference>
<dbReference type="InterPro" id="IPR008920">
    <property type="entry name" value="TF_FadR/GntR_C"/>
</dbReference>
<dbReference type="InterPro" id="IPR036388">
    <property type="entry name" value="WH-like_DNA-bd_sf"/>
</dbReference>
<dbReference type="CDD" id="cd07377">
    <property type="entry name" value="WHTH_GntR"/>
    <property type="match status" value="1"/>
</dbReference>
<dbReference type="Gene3D" id="1.20.120.530">
    <property type="entry name" value="GntR ligand-binding domain-like"/>
    <property type="match status" value="1"/>
</dbReference>
<evidence type="ECO:0000256" key="1">
    <source>
        <dbReference type="ARBA" id="ARBA00023015"/>
    </source>
</evidence>
<dbReference type="RefSeq" id="WP_284257683.1">
    <property type="nucleotide sequence ID" value="NZ_BSOS01000043.1"/>
</dbReference>
<keyword evidence="6" id="KW-1185">Reference proteome</keyword>
<evidence type="ECO:0000256" key="3">
    <source>
        <dbReference type="ARBA" id="ARBA00023163"/>
    </source>
</evidence>
<dbReference type="InterPro" id="IPR000524">
    <property type="entry name" value="Tscrpt_reg_HTH_GntR"/>
</dbReference>
<dbReference type="PRINTS" id="PR00035">
    <property type="entry name" value="HTHGNTR"/>
</dbReference>
<dbReference type="SUPFAM" id="SSF46785">
    <property type="entry name" value="Winged helix' DNA-binding domain"/>
    <property type="match status" value="1"/>
</dbReference>
<evidence type="ECO:0000313" key="6">
    <source>
        <dbReference type="Proteomes" id="UP001156641"/>
    </source>
</evidence>
<gene>
    <name evidence="5" type="ORF">GCM10010909_16590</name>
</gene>
<keyword evidence="3" id="KW-0804">Transcription</keyword>
<evidence type="ECO:0000256" key="2">
    <source>
        <dbReference type="ARBA" id="ARBA00023125"/>
    </source>
</evidence>
<dbReference type="PROSITE" id="PS50949">
    <property type="entry name" value="HTH_GNTR"/>
    <property type="match status" value="1"/>
</dbReference>
<dbReference type="InterPro" id="IPR036390">
    <property type="entry name" value="WH_DNA-bd_sf"/>
</dbReference>
<keyword evidence="1" id="KW-0805">Transcription regulation</keyword>
<dbReference type="SMART" id="SM00895">
    <property type="entry name" value="FCD"/>
    <property type="match status" value="1"/>
</dbReference>
<dbReference type="Pfam" id="PF00392">
    <property type="entry name" value="GntR"/>
    <property type="match status" value="1"/>
</dbReference>
<dbReference type="Gene3D" id="1.10.10.10">
    <property type="entry name" value="Winged helix-like DNA-binding domain superfamily/Winged helix DNA-binding domain"/>
    <property type="match status" value="1"/>
</dbReference>
<feature type="domain" description="HTH gntR-type" evidence="4">
    <location>
        <begin position="5"/>
        <end position="72"/>
    </location>
</feature>